<feature type="compositionally biased region" description="Polar residues" evidence="2">
    <location>
        <begin position="2914"/>
        <end position="2923"/>
    </location>
</feature>
<name>A0A4Q1BLI5_TREME</name>
<feature type="region of interest" description="Disordered" evidence="2">
    <location>
        <begin position="2740"/>
        <end position="2782"/>
    </location>
</feature>
<feature type="compositionally biased region" description="Low complexity" evidence="2">
    <location>
        <begin position="2935"/>
        <end position="2956"/>
    </location>
</feature>
<evidence type="ECO:0000259" key="6">
    <source>
        <dbReference type="SMART" id="SM01216"/>
    </source>
</evidence>
<evidence type="ECO:0008006" key="9">
    <source>
        <dbReference type="Google" id="ProtNLM"/>
    </source>
</evidence>
<accession>A0A4Q1BLI5</accession>
<feature type="compositionally biased region" description="Basic residues" evidence="2">
    <location>
        <begin position="2696"/>
        <end position="2710"/>
    </location>
</feature>
<dbReference type="InterPro" id="IPR019415">
    <property type="entry name" value="FMP27_SW_RBG"/>
</dbReference>
<dbReference type="PANTHER" id="PTHR15678">
    <property type="entry name" value="ANTIGEN MLAA-22-RELATED"/>
    <property type="match status" value="1"/>
</dbReference>
<sequence>MHQLISLFLALLTLSFISYLLPIIPSHPRLFLTLITFLTSIFFLRSYGLPLYLRYRTQLRFASISLLSAKGLEWRPAHKSGAIVPTVRIEKVCWAWGGRKGDDVGWVVLKFEGIAVRAREGDVLRQGGGGKQSHRGPSKLRDGIMWSLGLTINHWAGLSRLLSIQISDFRVIFDDLDGLELTVHDARAGIKVIFESRGEENFLDAAFCTSPTSSPTGGYFSPPISPIRTHPQPSFSDSFSPSRHIISPSISTSTPLPRATRRRSSLLQPRLPPSLTGFWRRLFGRGTGSVSITASVEGLAVILPHFNPPQPVSAKPSMPDLSTRNNGLDHKSSIRSMKEDNRPTVFPSSGGKSIFPTTNSRYAITSGDGGFEKLLEVDGRSSAVLGVGFAPNKTLGGEGTLSAAVGIGEMRTSLGALEKVQEMIQERRPEKSSSESPKSGIWAPQGAARIALRSLEFVSLSFARITFCHFLPAARNSAPPSESETSSLQEEDLFQLSLSTSNLHCRLSAADSSNNDRARNAFGHNTSPACRIKGIAYSAGWTSIELQCLAPGEREDERDQLFAVREADFEGLSTWRPRGWSREELLFSSDPNIALLVGKGDIASIDVAGDVQLLTDLVHAWKRSRPREVTPEKVEYIKATKRDFGLPPRMRMVMDIGHAMLVLADRVSEHKTTLALASDGLHLGCFTSFQDIIGRRPDRSSTKEAFRREDELRGRRKEMQGVDYTLPVSMLKPQVRRRHSTTPAKLRDDYSMSMSFEASLALQPMSLHLTLGEKDPKTYHLATVGTAFGTFSGDVLGKHDIDQRGSEKARLEQTSISAAIDLGIESGIKVNMWQPAVLDALVAMGGERRHAEPQQPRLIQSNLLDRLPSGISARLSLGLISIFVGHKDPNPHCSLELIRGLWIQTQATFEFAHYSNRAQALNSRHPLNGPQRAKLRLPDDITTQALAVYYQVSSTGGRAALTSAVLVNFFVKPIWHGQRFADAGGTSMSHANTRPVQQPQAEDYVGWEFRRPNGGDSAGWAESTNALPPLETTGTDQAQQPLIRIHEGRFTFFFSRATVNAPLSKRCHGKVDSVRIRGDMSHIYASLLAVLTLKKLHKAWRKPHPPSKIPRQHTGLDVEISLPRVLLHIGFPLQEQVFIHMTNSMISKHTDTGIRGRAEAVLVHVPSPMHQGSWDELGRIKELSVVAAPLGEPPEFHIDGEALRIRIPHTYELSKLILNINVSIKSLKLLLLDIFTENPPDGFRTVRIPEAEGPKRVPPLHFSFKHVDIEARDNPIETKLNMIWRVGLVAQKARNELEDEFEKKVRIISQAEAEEFSDDDVSTTINIPSHGSKFSQRLTPKHSVSLDEARYRLDWYKSQKWIHRISSAREEQKRRETEAVRPFQIPHVSSRLPISVVGPVWEAPLFRSTFEDFKMSITQPNMNREEIIEYMGECSAPFHPDTQFTLMVPLQINWTMSHAEWRLRDYPLSVIKIPRLEDNSPAWHVESPFIIAEELAGEDSITLVPTPVIPAGLGDTNAKPFQLQIAKTIMPVKTYARPEVHVMSKNTTEFTWGNSYQPAIQDLTRVIETLSHPPRDPSPKIGFWDKFRLILHWTVRIRFDGIVHLHLKGSRDPYYIEGLGAGFALAWRGNTRLEIGHANPQFELIQISADSLMIAIPDLSALRDDTLVGAEGPEASAPVPPNADHTSLINRRYTKPCARFNNGTRVGFGFRFERTCRPWSCDKCGSTENLMHRQCRIFDFKQHQEVILRSEEAIKEDERRHGHSVDSYEGFRSDYIHFSVSLVNSTGDQLAPDSLNIDKDNSLHLSPKAFAHFFAWWRLFDHTLSLPIRQGSLFPNFPTQSKSFGRSLGTIKYRFDLSPLYLSHVYSQMRKDLWTLGMSECLGIKARFGRFRADAHQRAQEKTVHHEQLNRTIVVTHKPFYAADLLLDDIEVKGLRAHFEEAWKRRGPDEVISNLPKVSEMDVTKKGWYSFFDYVDADRKPLDKDPRLDVVELGDCPQVFFSKRVKAKPSSPHEDNGTNGMASESHQEMENTKFGHEKSHICYLGAAEGVGPTQRRIVSMRIRHLEREIQDLLDLENTPEKKSAELRNQTIQRSLKALKRHFEELQKEEKRRMDDNTFEAAYQQGVINGYPQSQQEQEAPFENTFHVHCPRISWTNESRNILFGWYFSSRDRKREEYTVSHASLRGVRDGLRRRLNRPKNGLNQDDVDVEIYPVPAQMAGVMVDGLEKRLRDPKACRNQFRLPVTHQHDHEDIRKPSIGLPTECTVKPKNRILLLKPQVALKSNVDTESMILLALEEISFKAYDIVDENAMDLVTAEVMARQYVSMKGLQAFYPNSEMMERERSMDGIPKGLDFLPLEIFLDVKSEATDYDRIVLKTDAAMSLDRFNHLRVPRGLEWPEAMDDAGEPIHHLRLHQDLTTVIVPRLVLSATSQHYSALYNVVTDLLMYQDPAHRRRSQRVDEFLLQFDRRDRDPSTFLVELFNLQREIRELEEKHRGYEQNIDRIDDVGRQTLVQIRADHLEYMDHLFTVFDAISVNFAKDDARAMLKASSRFEVRAGGIAWHMLQDTFQPLIKLDIEHTLLSYLRNKDGSTDLAIAVGDLAALNSNADVLYPEVLLRWNEMIKGKRGEQSPLLMGREAPFLSVFLSTLTPVGGIPIVKDVVMNLHPVRFKLEEQYGHLIVDYIFRRGKPMENNDGKKKKKKRVERSKSPQKQHLTPLSAVHGNGTGSGFFSTNVSTLSLPSQMPPLSRSHSEVSIASQKSGTASIHSIRSNSSGEDSKNKAFPLTSNLRDAQEMRRRASSIKTFERIVFGNTAFILDFKGDGKRRKLGIPLPDVVGFQVRTPDCVYLRKLWTYEDVFEHVKRDVRAHLWAQSGDLLSQILRNTSLLRSKKGLQSMSAKHDSTIKHLQAPLHKLTNGTSGSTNTRESKLRYHLEPSLSSEGMEGDSSGQSSGGLSKLGSRLTIEGSEISRAISKSSGLDVSPIKRHNNMPLDPLSPQSQPSLRSKSPFTPGRDSVEDEEDERDVSLGKEVGRKMKGFLHKLRPRRASESVNVSGDEPTSPTSVRPIRREASPAPQWG</sequence>
<dbReference type="OrthoDB" id="1562405at2759"/>
<feature type="domain" description="FMP27/BLTP2/Hobbit GFWDK motif-containing RBG unit" evidence="4">
    <location>
        <begin position="1465"/>
        <end position="1616"/>
    </location>
</feature>
<feature type="region of interest" description="Disordered" evidence="2">
    <location>
        <begin position="330"/>
        <end position="352"/>
    </location>
</feature>
<keyword evidence="3" id="KW-0812">Transmembrane</keyword>
<keyword evidence="3" id="KW-0472">Membrane</keyword>
<feature type="compositionally biased region" description="Low complexity" evidence="2">
    <location>
        <begin position="2989"/>
        <end position="3006"/>
    </location>
</feature>
<feature type="compositionally biased region" description="Basic and acidic residues" evidence="2">
    <location>
        <begin position="330"/>
        <end position="342"/>
    </location>
</feature>
<keyword evidence="1" id="KW-0175">Coiled coil</keyword>
<keyword evidence="8" id="KW-1185">Reference proteome</keyword>
<dbReference type="FunCoup" id="A0A4Q1BLI5">
    <property type="interactions" value="170"/>
</dbReference>
<dbReference type="SMART" id="SM01216">
    <property type="entry name" value="Fmp27_WPPW"/>
    <property type="match status" value="1"/>
</dbReference>
<dbReference type="InterPro" id="IPR019449">
    <property type="entry name" value="FMP27_WPPW_RBG"/>
</dbReference>
<dbReference type="VEuPathDB" id="FungiDB:TREMEDRAFT_70997"/>
<dbReference type="InParanoid" id="A0A4Q1BLI5"/>
<dbReference type="InterPro" id="IPR045167">
    <property type="entry name" value="Hobbit"/>
</dbReference>
<comment type="caution">
    <text evidence="7">The sequence shown here is derived from an EMBL/GenBank/DDBJ whole genome shotgun (WGS) entry which is preliminary data.</text>
</comment>
<dbReference type="Proteomes" id="UP000289152">
    <property type="component" value="Unassembled WGS sequence"/>
</dbReference>
<organism evidence="7 8">
    <name type="scientific">Tremella mesenterica</name>
    <name type="common">Jelly fungus</name>
    <dbReference type="NCBI Taxonomy" id="5217"/>
    <lineage>
        <taxon>Eukaryota</taxon>
        <taxon>Fungi</taxon>
        <taxon>Dikarya</taxon>
        <taxon>Basidiomycota</taxon>
        <taxon>Agaricomycotina</taxon>
        <taxon>Tremellomycetes</taxon>
        <taxon>Tremellales</taxon>
        <taxon>Tremellaceae</taxon>
        <taxon>Tremella</taxon>
    </lineage>
</organism>
<evidence type="ECO:0000313" key="8">
    <source>
        <dbReference type="Proteomes" id="UP000289152"/>
    </source>
</evidence>
<evidence type="ECO:0000313" key="7">
    <source>
        <dbReference type="EMBL" id="RXK38550.1"/>
    </source>
</evidence>
<evidence type="ECO:0000256" key="2">
    <source>
        <dbReference type="SAM" id="MobiDB-lite"/>
    </source>
</evidence>
<keyword evidence="3" id="KW-1133">Transmembrane helix</keyword>
<gene>
    <name evidence="7" type="ORF">M231_04182</name>
</gene>
<dbReference type="STRING" id="5217.A0A4Q1BLI5"/>
<dbReference type="InterPro" id="IPR019441">
    <property type="entry name" value="FMP27/BLTP2/Hobbit_GFWDK_RBG"/>
</dbReference>
<evidence type="ECO:0000259" key="4">
    <source>
        <dbReference type="SMART" id="SM01214"/>
    </source>
</evidence>
<feature type="domain" description="FMP27 WPPW motif-containing RBG unit" evidence="6">
    <location>
        <begin position="1883"/>
        <end position="2360"/>
    </location>
</feature>
<evidence type="ECO:0000256" key="3">
    <source>
        <dbReference type="SAM" id="Phobius"/>
    </source>
</evidence>
<feature type="compositionally biased region" description="Polar residues" evidence="2">
    <location>
        <begin position="3047"/>
        <end position="3061"/>
    </location>
</feature>
<feature type="region of interest" description="Disordered" evidence="2">
    <location>
        <begin position="2896"/>
        <end position="2956"/>
    </location>
</feature>
<dbReference type="EMBL" id="SDIL01000046">
    <property type="protein sequence ID" value="RXK38550.1"/>
    <property type="molecule type" value="Genomic_DNA"/>
</dbReference>
<dbReference type="SMART" id="SM01215">
    <property type="entry name" value="Fmp27_SW"/>
    <property type="match status" value="1"/>
</dbReference>
<feature type="transmembrane region" description="Helical" evidence="3">
    <location>
        <begin position="30"/>
        <end position="53"/>
    </location>
</feature>
<feature type="compositionally biased region" description="Basic and acidic residues" evidence="2">
    <location>
        <begin position="3022"/>
        <end position="3031"/>
    </location>
</feature>
<feature type="region of interest" description="Disordered" evidence="2">
    <location>
        <begin position="2690"/>
        <end position="2723"/>
    </location>
</feature>
<feature type="compositionally biased region" description="Basic residues" evidence="2">
    <location>
        <begin position="3032"/>
        <end position="3043"/>
    </location>
</feature>
<dbReference type="SMART" id="SM01214">
    <property type="entry name" value="Fmp27_GFWDK"/>
    <property type="match status" value="1"/>
</dbReference>
<reference evidence="7 8" key="1">
    <citation type="submission" date="2016-06" db="EMBL/GenBank/DDBJ databases">
        <title>Evolution of pathogenesis and genome organization in the Tremellales.</title>
        <authorList>
            <person name="Cuomo C."/>
            <person name="Litvintseva A."/>
            <person name="Heitman J."/>
            <person name="Chen Y."/>
            <person name="Sun S."/>
            <person name="Springer D."/>
            <person name="Dromer F."/>
            <person name="Young S."/>
            <person name="Zeng Q."/>
            <person name="Chapman S."/>
            <person name="Gujja S."/>
            <person name="Saif S."/>
            <person name="Birren B."/>
        </authorList>
    </citation>
    <scope>NUCLEOTIDE SEQUENCE [LARGE SCALE GENOMIC DNA]</scope>
    <source>
        <strain evidence="7 8">ATCC 28783</strain>
    </source>
</reference>
<feature type="coiled-coil region" evidence="1">
    <location>
        <begin position="2480"/>
        <end position="2507"/>
    </location>
</feature>
<feature type="region of interest" description="Disordered" evidence="2">
    <location>
        <begin position="2972"/>
        <end position="3076"/>
    </location>
</feature>
<feature type="domain" description="FMP27 SW motif-containing RBG unit" evidence="5">
    <location>
        <begin position="1348"/>
        <end position="1447"/>
    </location>
</feature>
<feature type="coiled-coil region" evidence="1">
    <location>
        <begin position="2081"/>
        <end position="2111"/>
    </location>
</feature>
<protein>
    <recommendedName>
        <fullName evidence="9">Golgi-body localization protein domain-containing protein</fullName>
    </recommendedName>
</protein>
<dbReference type="PANTHER" id="PTHR15678:SF6">
    <property type="entry name" value="BRIDGE-LIKE LIPID TRANSFER PROTEIN FAMILY MEMBER 2"/>
    <property type="match status" value="1"/>
</dbReference>
<dbReference type="Pfam" id="PF10344">
    <property type="entry name" value="Hobbit"/>
    <property type="match status" value="1"/>
</dbReference>
<feature type="region of interest" description="Disordered" evidence="2">
    <location>
        <begin position="2006"/>
        <end position="2027"/>
    </location>
</feature>
<evidence type="ECO:0000259" key="5">
    <source>
        <dbReference type="SMART" id="SM01215"/>
    </source>
</evidence>
<feature type="compositionally biased region" description="Polar residues" evidence="2">
    <location>
        <begin position="2752"/>
        <end position="2774"/>
    </location>
</feature>
<evidence type="ECO:0000256" key="1">
    <source>
        <dbReference type="SAM" id="Coils"/>
    </source>
</evidence>
<proteinExistence type="predicted"/>